<keyword evidence="1" id="KW-1133">Transmembrane helix</keyword>
<evidence type="ECO:0000256" key="1">
    <source>
        <dbReference type="SAM" id="Phobius"/>
    </source>
</evidence>
<keyword evidence="3" id="KW-1185">Reference proteome</keyword>
<dbReference type="STRING" id="644284.Arch_1714"/>
<name>D7BL66_ARCHD</name>
<evidence type="ECO:0000313" key="2">
    <source>
        <dbReference type="EMBL" id="ADH93396.1"/>
    </source>
</evidence>
<gene>
    <name evidence="2" type="ordered locus">Arch_1714</name>
</gene>
<keyword evidence="1" id="KW-0812">Transmembrane</keyword>
<reference evidence="2 3" key="1">
    <citation type="journal article" date="2010" name="Stand. Genomic Sci.">
        <title>Complete genome sequence of Arcanobacterium haemolyticum type strain (11018).</title>
        <authorList>
            <person name="Yasawong M."/>
            <person name="Teshima H."/>
            <person name="Lapidus A."/>
            <person name="Nolan M."/>
            <person name="Lucas S."/>
            <person name="Glavina Del Rio T."/>
            <person name="Tice H."/>
            <person name="Cheng J."/>
            <person name="Bruce D."/>
            <person name="Detter C."/>
            <person name="Tapia R."/>
            <person name="Han C."/>
            <person name="Goodwin L."/>
            <person name="Pitluck S."/>
            <person name="Liolios K."/>
            <person name="Ivanova N."/>
            <person name="Mavromatis K."/>
            <person name="Mikhailova N."/>
            <person name="Pati A."/>
            <person name="Chen A."/>
            <person name="Palaniappan K."/>
            <person name="Land M."/>
            <person name="Hauser L."/>
            <person name="Chang Y."/>
            <person name="Jeffries C."/>
            <person name="Rohde M."/>
            <person name="Sikorski J."/>
            <person name="Pukall R."/>
            <person name="Goker M."/>
            <person name="Woyke T."/>
            <person name="Bristow J."/>
            <person name="Eisen J."/>
            <person name="Markowitz V."/>
            <person name="Hugenholtz P."/>
            <person name="Kyrpides N."/>
            <person name="Klenk H."/>
        </authorList>
    </citation>
    <scope>NUCLEOTIDE SEQUENCE [LARGE SCALE GENOMIC DNA]</scope>
    <source>
        <strain evidence="3">ATCC 9345 / DSM 20595 / CCUG 17215 / LMG 16163 / NBRC 15585 / NCTC 8452 / 11018</strain>
    </source>
</reference>
<dbReference type="EMBL" id="CP002045">
    <property type="protein sequence ID" value="ADH93396.1"/>
    <property type="molecule type" value="Genomic_DNA"/>
</dbReference>
<dbReference type="AlphaFoldDB" id="D7BL66"/>
<organism evidence="2 3">
    <name type="scientific">Arcanobacterium haemolyticum (strain ATCC 9345 / DSM 20595 / CCM 5947 / CCUG 17215 / LMG 16163 / NBRC 15585 / NCTC 8452 / 11018)</name>
    <dbReference type="NCBI Taxonomy" id="644284"/>
    <lineage>
        <taxon>Bacteria</taxon>
        <taxon>Bacillati</taxon>
        <taxon>Actinomycetota</taxon>
        <taxon>Actinomycetes</taxon>
        <taxon>Actinomycetales</taxon>
        <taxon>Actinomycetaceae</taxon>
        <taxon>Arcanobacterium</taxon>
    </lineage>
</organism>
<proteinExistence type="predicted"/>
<accession>D7BL66</accession>
<dbReference type="eggNOG" id="COG4965">
    <property type="taxonomic scope" value="Bacteria"/>
</dbReference>
<evidence type="ECO:0000313" key="3">
    <source>
        <dbReference type="Proteomes" id="UP000000376"/>
    </source>
</evidence>
<feature type="transmembrane region" description="Helical" evidence="1">
    <location>
        <begin position="142"/>
        <end position="168"/>
    </location>
</feature>
<dbReference type="HOGENOM" id="CLU_064089_2_1_11"/>
<keyword evidence="1" id="KW-0472">Membrane</keyword>
<protein>
    <submittedName>
        <fullName evidence="2">Type II secretion system protein</fullName>
    </submittedName>
</protein>
<dbReference type="KEGG" id="ahe:Arch_1714"/>
<sequence>MILLGVLLFSTLLVVPPRRMCLNMKPVEGSVDMAVVLDVAAAALMSGASLPVVLRHLAGALDGLTVGVSSSPSAKLSEVANMLVMGATWDEAWVGVDGYDLLARALKPAWVDGVAPVPLLQRAAQTHRLTQVRRAKEAAARLGAALVMPLGLCFLPAFVILGVVPVVAGAASSIW</sequence>
<dbReference type="Proteomes" id="UP000000376">
    <property type="component" value="Chromosome"/>
</dbReference>